<keyword evidence="4" id="KW-1185">Reference proteome</keyword>
<dbReference type="InterPro" id="IPR008969">
    <property type="entry name" value="CarboxyPept-like_regulatory"/>
</dbReference>
<feature type="domain" description="Macroglobulin" evidence="2">
    <location>
        <begin position="42"/>
        <end position="124"/>
    </location>
</feature>
<sequence>MTIKKLSVLTLILGLSAYSFAQQRPVAQTSPPETIKLFFEKTYLQTDRTYYSAGEEIWFSAYLVNAKSTSLTSTSNNLYVELISPQSAILDKKTIRLDNGLGKGDFKIADTIPSGWYNIRAYTNWMRNFGTNFVFQKSIFITNHLKENATYATRNADKKPPGAANPGKQKSIMFFPEGGSLVEGLNSLVAFKTNDDLGNGLKASGSVISSKGDTVTTFQSTDAGMGIFAFNPKANESYKVVGLFGKEPFSAVLPQILKKGLALHLSSDSLQLKVTISANETLFNEINGKSLSIIIKHAGDNVYSGTAKMTKQAISVSIPTKDIPQGISVLTLIDDAGRPNCERLVFINGESKNRLTITPGKTSYKTREKVELNIKATDLMGQPAKMALSLAVVDGLIPDDGSNIESYLLLQSEIKGEIKNAGQYFDHNNPARLKQLDLLLLTQGWRDYVWKKLADSAIKIKYLPEAGLGIKGLVREKLANKPLPNMNVTLFGSGFNGDKLFATQTDQNGHYFFDGLKWYGNQPIKISSQDGKGKKGGWLQIDSVEKPVAIQFKNGLQDFAKKIDAEISKRMDYNRTYKFGDSITLNDVDVKANKGKNVEMFDQTLMTFGYPDQVFDITNADYSYKGLEHFLLTKVSGAQPVDDADSIGNEGITFISNGKKIRPRIKVNNREELVAERLDYYSLTMDQVNQVKVQHLVNNSGNDVYVISLNLKDSALRGTSLNLLNINLTGYYTARDFYSPNYSNPANANRDLRTTVFWSPLIKTNENGEAKVSFYNSDNKGNIVIRADGITQKGAALSSKTSYTVQ</sequence>
<dbReference type="GO" id="GO:0004866">
    <property type="term" value="F:endopeptidase inhibitor activity"/>
    <property type="evidence" value="ECO:0007669"/>
    <property type="project" value="InterPro"/>
</dbReference>
<dbReference type="Pfam" id="PF01835">
    <property type="entry name" value="MG2"/>
    <property type="match status" value="1"/>
</dbReference>
<evidence type="ECO:0000313" key="3">
    <source>
        <dbReference type="EMBL" id="QNN40537.1"/>
    </source>
</evidence>
<evidence type="ECO:0000256" key="1">
    <source>
        <dbReference type="SAM" id="SignalP"/>
    </source>
</evidence>
<dbReference type="Proteomes" id="UP000515806">
    <property type="component" value="Chromosome"/>
</dbReference>
<dbReference type="Gene3D" id="2.60.40.1930">
    <property type="match status" value="1"/>
</dbReference>
<dbReference type="AlphaFoldDB" id="A0A7G9QB12"/>
<feature type="signal peptide" evidence="1">
    <location>
        <begin position="1"/>
        <end position="21"/>
    </location>
</feature>
<feature type="chain" id="PRO_5028872288" description="Macroglobulin domain-containing protein" evidence="1">
    <location>
        <begin position="22"/>
        <end position="806"/>
    </location>
</feature>
<dbReference type="RefSeq" id="WP_187591259.1">
    <property type="nucleotide sequence ID" value="NZ_CP060723.1"/>
</dbReference>
<keyword evidence="1" id="KW-0732">Signal</keyword>
<dbReference type="EMBL" id="CP060723">
    <property type="protein sequence ID" value="QNN40537.1"/>
    <property type="molecule type" value="Genomic_DNA"/>
</dbReference>
<name>A0A7G9QB12_9SPHI</name>
<gene>
    <name evidence="3" type="ORF">H9L23_15440</name>
</gene>
<protein>
    <recommendedName>
        <fullName evidence="2">Macroglobulin domain-containing protein</fullName>
    </recommendedName>
</protein>
<reference evidence="3 4" key="1">
    <citation type="submission" date="2020-08" db="EMBL/GenBank/DDBJ databases">
        <title>Genome sequence of Pedobacter roseus KACC 11594T.</title>
        <authorList>
            <person name="Hyun D.-W."/>
            <person name="Bae J.-W."/>
        </authorList>
    </citation>
    <scope>NUCLEOTIDE SEQUENCE [LARGE SCALE GENOMIC DNA]</scope>
    <source>
        <strain evidence="3 4">KACC 11594</strain>
    </source>
</reference>
<accession>A0A7G9QB12</accession>
<dbReference type="KEGG" id="proe:H9L23_15440"/>
<dbReference type="SUPFAM" id="SSF49464">
    <property type="entry name" value="Carboxypeptidase regulatory domain-like"/>
    <property type="match status" value="1"/>
</dbReference>
<proteinExistence type="predicted"/>
<evidence type="ECO:0000259" key="2">
    <source>
        <dbReference type="Pfam" id="PF01835"/>
    </source>
</evidence>
<evidence type="ECO:0000313" key="4">
    <source>
        <dbReference type="Proteomes" id="UP000515806"/>
    </source>
</evidence>
<dbReference type="InterPro" id="IPR002890">
    <property type="entry name" value="MG2"/>
</dbReference>
<organism evidence="3 4">
    <name type="scientific">Pedobacter roseus</name>
    <dbReference type="NCBI Taxonomy" id="336820"/>
    <lineage>
        <taxon>Bacteria</taxon>
        <taxon>Pseudomonadati</taxon>
        <taxon>Bacteroidota</taxon>
        <taxon>Sphingobacteriia</taxon>
        <taxon>Sphingobacteriales</taxon>
        <taxon>Sphingobacteriaceae</taxon>
        <taxon>Pedobacter</taxon>
    </lineage>
</organism>